<dbReference type="InterPro" id="IPR007344">
    <property type="entry name" value="GrpB/CoaE"/>
</dbReference>
<reference evidence="2 3" key="1">
    <citation type="journal article" date="2011" name="BMC Genomics">
        <title>Complete genome sequence of Corynebacterium variabile DSM 44702 isolated from the surface of smear-ripened cheeses and insights into cheese ripening and flavor generation.</title>
        <authorList>
            <person name="Schroeder J."/>
            <person name="Maus I."/>
            <person name="Trost E."/>
            <person name="Tauch A."/>
        </authorList>
    </citation>
    <scope>NUCLEOTIDE SEQUENCE [LARGE SCALE GENOMIC DNA]</scope>
    <source>
        <strain evidence="3">DSM 44702 / JCM 12073 / NCIMB 30131</strain>
    </source>
</reference>
<dbReference type="SUPFAM" id="SSF81301">
    <property type="entry name" value="Nucleotidyltransferase"/>
    <property type="match status" value="1"/>
</dbReference>
<dbReference type="EMBL" id="CP002917">
    <property type="protein sequence ID" value="AEK37956.1"/>
    <property type="molecule type" value="Genomic_DNA"/>
</dbReference>
<dbReference type="STRING" id="858619.CVAR_2613"/>
<protein>
    <submittedName>
        <fullName evidence="2">Uncharacterized protein</fullName>
    </submittedName>
</protein>
<dbReference type="GO" id="GO:0015937">
    <property type="term" value="P:coenzyme A biosynthetic process"/>
    <property type="evidence" value="ECO:0007669"/>
    <property type="project" value="UniProtKB-KW"/>
</dbReference>
<evidence type="ECO:0000313" key="3">
    <source>
        <dbReference type="Proteomes" id="UP000006659"/>
    </source>
</evidence>
<organism evidence="2 3">
    <name type="scientific">Corynebacterium variabile (strain DSM 44702 / CIP 107183 / JCM 12073 / NCIMB 30131)</name>
    <name type="common">Corynebacterium mooreparkense</name>
    <dbReference type="NCBI Taxonomy" id="858619"/>
    <lineage>
        <taxon>Bacteria</taxon>
        <taxon>Bacillati</taxon>
        <taxon>Actinomycetota</taxon>
        <taxon>Actinomycetes</taxon>
        <taxon>Mycobacteriales</taxon>
        <taxon>Corynebacteriaceae</taxon>
        <taxon>Corynebacterium</taxon>
    </lineage>
</organism>
<sequence>MFGPDSPELVKHIVFRNWLRQDAGDRELYAATERAAAGSGSGDGMMLMEDYNARKQAVIREIYGRAFRAAGFLD</sequence>
<dbReference type="eggNOG" id="COG2320">
    <property type="taxonomic scope" value="Bacteria"/>
</dbReference>
<evidence type="ECO:0000256" key="1">
    <source>
        <dbReference type="ARBA" id="ARBA00022993"/>
    </source>
</evidence>
<dbReference type="HOGENOM" id="CLU_2681476_0_0_11"/>
<dbReference type="Gene3D" id="3.30.460.10">
    <property type="entry name" value="Beta Polymerase, domain 2"/>
    <property type="match status" value="1"/>
</dbReference>
<evidence type="ECO:0000313" key="2">
    <source>
        <dbReference type="EMBL" id="AEK37956.1"/>
    </source>
</evidence>
<accession>G0HGW8</accession>
<dbReference type="Proteomes" id="UP000006659">
    <property type="component" value="Chromosome"/>
</dbReference>
<dbReference type="KEGG" id="cva:CVAR_2613"/>
<name>G0HGW8_CORVD</name>
<gene>
    <name evidence="2" type="ordered locus">CVAR_2613</name>
</gene>
<dbReference type="AlphaFoldDB" id="G0HGW8"/>
<keyword evidence="1" id="KW-0173">Coenzyme A biosynthesis</keyword>
<dbReference type="Pfam" id="PF04229">
    <property type="entry name" value="GrpB"/>
    <property type="match status" value="1"/>
</dbReference>
<dbReference type="InterPro" id="IPR043519">
    <property type="entry name" value="NT_sf"/>
</dbReference>
<proteinExistence type="predicted"/>